<comment type="pathway">
    <text evidence="5 14">Cofactor biosynthesis; adenosylcobalamin biosynthesis; adenosylcobalamin from cob(II)yrinate a,c-diamide: step 6/7.</text>
</comment>
<evidence type="ECO:0000256" key="1">
    <source>
        <dbReference type="ARBA" id="ARBA00000312"/>
    </source>
</evidence>
<evidence type="ECO:0000256" key="4">
    <source>
        <dbReference type="ARBA" id="ARBA00003889"/>
    </source>
</evidence>
<evidence type="ECO:0000256" key="15">
    <source>
        <dbReference type="PIRSR" id="PIRSR006135-1"/>
    </source>
</evidence>
<dbReference type="OrthoDB" id="9788370at2"/>
<evidence type="ECO:0000256" key="14">
    <source>
        <dbReference type="PIRNR" id="PIRNR006135"/>
    </source>
</evidence>
<comment type="catalytic activity">
    <reaction evidence="3">
        <text>adenosylcob(III)inamide + GTP = adenosylcob(III)inamide phosphate + GDP + H(+)</text>
        <dbReference type="Rhea" id="RHEA:15765"/>
        <dbReference type="ChEBI" id="CHEBI:2480"/>
        <dbReference type="ChEBI" id="CHEBI:15378"/>
        <dbReference type="ChEBI" id="CHEBI:37565"/>
        <dbReference type="ChEBI" id="CHEBI:58189"/>
        <dbReference type="ChEBI" id="CHEBI:58502"/>
        <dbReference type="EC" id="2.7.1.156"/>
    </reaction>
</comment>
<feature type="active site" description="GMP-histidine intermediate" evidence="15">
    <location>
        <position position="51"/>
    </location>
</feature>
<feature type="binding site" evidence="16">
    <location>
        <position position="84"/>
    </location>
    <ligand>
        <name>GTP</name>
        <dbReference type="ChEBI" id="CHEBI:37565"/>
    </ligand>
</feature>
<evidence type="ECO:0000256" key="13">
    <source>
        <dbReference type="ARBA" id="ARBA00023134"/>
    </source>
</evidence>
<dbReference type="GO" id="GO:0005525">
    <property type="term" value="F:GTP binding"/>
    <property type="evidence" value="ECO:0007669"/>
    <property type="project" value="UniProtKB-UniRule"/>
</dbReference>
<dbReference type="GO" id="GO:0009236">
    <property type="term" value="P:cobalamin biosynthetic process"/>
    <property type="evidence" value="ECO:0007669"/>
    <property type="project" value="UniProtKB-UniRule"/>
</dbReference>
<keyword evidence="17" id="KW-0548">Nucleotidyltransferase</keyword>
<evidence type="ECO:0000256" key="9">
    <source>
        <dbReference type="ARBA" id="ARBA00022679"/>
    </source>
</evidence>
<keyword evidence="10 14" id="KW-0547">Nucleotide-binding</keyword>
<keyword evidence="12 14" id="KW-0067">ATP-binding</keyword>
<dbReference type="EC" id="2.7.1.156" evidence="14"/>
<evidence type="ECO:0000256" key="2">
    <source>
        <dbReference type="ARBA" id="ARBA00000711"/>
    </source>
</evidence>
<dbReference type="NCBIfam" id="NF004469">
    <property type="entry name" value="PRK05800.1"/>
    <property type="match status" value="1"/>
</dbReference>
<dbReference type="SUPFAM" id="SSF52540">
    <property type="entry name" value="P-loop containing nucleoside triphosphate hydrolases"/>
    <property type="match status" value="1"/>
</dbReference>
<comment type="catalytic activity">
    <reaction evidence="1 14">
        <text>adenosylcob(III)inamide + ATP = adenosylcob(III)inamide phosphate + ADP + H(+)</text>
        <dbReference type="Rhea" id="RHEA:15769"/>
        <dbReference type="ChEBI" id="CHEBI:2480"/>
        <dbReference type="ChEBI" id="CHEBI:15378"/>
        <dbReference type="ChEBI" id="CHEBI:30616"/>
        <dbReference type="ChEBI" id="CHEBI:58502"/>
        <dbReference type="ChEBI" id="CHEBI:456216"/>
        <dbReference type="EC" id="2.7.1.156"/>
    </reaction>
</comment>
<dbReference type="EC" id="2.7.7.62" evidence="14"/>
<evidence type="ECO:0000256" key="7">
    <source>
        <dbReference type="ARBA" id="ARBA00007490"/>
    </source>
</evidence>
<keyword evidence="18" id="KW-1185">Reference proteome</keyword>
<keyword evidence="8 14" id="KW-0169">Cobalamin biosynthesis</keyword>
<feature type="binding site" evidence="16">
    <location>
        <position position="63"/>
    </location>
    <ligand>
        <name>GTP</name>
        <dbReference type="ChEBI" id="CHEBI:37565"/>
    </ligand>
</feature>
<dbReference type="UniPathway" id="UPA00148">
    <property type="reaction ID" value="UER00236"/>
</dbReference>
<keyword evidence="9 14" id="KW-0808">Transferase</keyword>
<evidence type="ECO:0000256" key="6">
    <source>
        <dbReference type="ARBA" id="ARBA00005159"/>
    </source>
</evidence>
<keyword evidence="11 14" id="KW-0418">Kinase</keyword>
<dbReference type="Gene3D" id="3.40.50.300">
    <property type="entry name" value="P-loop containing nucleotide triphosphate hydrolases"/>
    <property type="match status" value="1"/>
</dbReference>
<comment type="function">
    <text evidence="4 14">Catalyzes ATP-dependent phosphorylation of adenosylcobinamide and addition of GMP to adenosylcobinamide phosphate.</text>
</comment>
<accession>A0A1I4HQN0</accession>
<comment type="catalytic activity">
    <reaction evidence="2 14">
        <text>adenosylcob(III)inamide phosphate + GTP + H(+) = adenosylcob(III)inamide-GDP + diphosphate</text>
        <dbReference type="Rhea" id="RHEA:22712"/>
        <dbReference type="ChEBI" id="CHEBI:15378"/>
        <dbReference type="ChEBI" id="CHEBI:33019"/>
        <dbReference type="ChEBI" id="CHEBI:37565"/>
        <dbReference type="ChEBI" id="CHEBI:58502"/>
        <dbReference type="ChEBI" id="CHEBI:60487"/>
        <dbReference type="EC" id="2.7.7.62"/>
    </reaction>
</comment>
<evidence type="ECO:0000256" key="11">
    <source>
        <dbReference type="ARBA" id="ARBA00022777"/>
    </source>
</evidence>
<proteinExistence type="inferred from homology"/>
<protein>
    <recommendedName>
        <fullName evidence="14">Bifunctional adenosylcobalamin biosynthesis protein</fullName>
        <ecNumber evidence="14">2.7.1.156</ecNumber>
        <ecNumber evidence="14">2.7.7.62</ecNumber>
    </recommendedName>
</protein>
<dbReference type="PANTHER" id="PTHR34848:SF1">
    <property type="entry name" value="BIFUNCTIONAL ADENOSYLCOBALAMIN BIOSYNTHESIS PROTEIN COBU"/>
    <property type="match status" value="1"/>
</dbReference>
<dbReference type="PANTHER" id="PTHR34848">
    <property type="match status" value="1"/>
</dbReference>
<evidence type="ECO:0000256" key="12">
    <source>
        <dbReference type="ARBA" id="ARBA00022840"/>
    </source>
</evidence>
<evidence type="ECO:0000256" key="5">
    <source>
        <dbReference type="ARBA" id="ARBA00004692"/>
    </source>
</evidence>
<dbReference type="EMBL" id="FOTQ01000001">
    <property type="protein sequence ID" value="SFL44465.1"/>
    <property type="molecule type" value="Genomic_DNA"/>
</dbReference>
<dbReference type="InterPro" id="IPR027417">
    <property type="entry name" value="P-loop_NTPase"/>
</dbReference>
<feature type="binding site" evidence="16">
    <location>
        <begin position="10"/>
        <end position="17"/>
    </location>
    <ligand>
        <name>GTP</name>
        <dbReference type="ChEBI" id="CHEBI:37565"/>
    </ligand>
</feature>
<feature type="binding site" evidence="16">
    <location>
        <begin position="35"/>
        <end position="37"/>
    </location>
    <ligand>
        <name>GTP</name>
        <dbReference type="ChEBI" id="CHEBI:37565"/>
    </ligand>
</feature>
<comment type="similarity">
    <text evidence="7 14">Belongs to the CobU/CobP family.</text>
</comment>
<dbReference type="GO" id="GO:0043752">
    <property type="term" value="F:adenosylcobinamide kinase activity"/>
    <property type="evidence" value="ECO:0007669"/>
    <property type="project" value="UniProtKB-EC"/>
</dbReference>
<evidence type="ECO:0000256" key="10">
    <source>
        <dbReference type="ARBA" id="ARBA00022741"/>
    </source>
</evidence>
<dbReference type="GO" id="GO:0008820">
    <property type="term" value="F:cobinamide phosphate guanylyltransferase activity"/>
    <property type="evidence" value="ECO:0007669"/>
    <property type="project" value="UniProtKB-UniRule"/>
</dbReference>
<evidence type="ECO:0000256" key="3">
    <source>
        <dbReference type="ARBA" id="ARBA00001522"/>
    </source>
</evidence>
<keyword evidence="13 14" id="KW-0342">GTP-binding</keyword>
<dbReference type="GO" id="GO:0005524">
    <property type="term" value="F:ATP binding"/>
    <property type="evidence" value="ECO:0007669"/>
    <property type="project" value="UniProtKB-UniRule"/>
</dbReference>
<dbReference type="RefSeq" id="WP_093090104.1">
    <property type="nucleotide sequence ID" value="NZ_FOTQ01000001.1"/>
</dbReference>
<evidence type="ECO:0000256" key="16">
    <source>
        <dbReference type="PIRSR" id="PIRSR006135-2"/>
    </source>
</evidence>
<evidence type="ECO:0000313" key="17">
    <source>
        <dbReference type="EMBL" id="SFL44465.1"/>
    </source>
</evidence>
<gene>
    <name evidence="17" type="ORF">SAMN04488042_101223</name>
</gene>
<evidence type="ECO:0000256" key="8">
    <source>
        <dbReference type="ARBA" id="ARBA00022573"/>
    </source>
</evidence>
<dbReference type="Proteomes" id="UP000199144">
    <property type="component" value="Unassembled WGS sequence"/>
</dbReference>
<dbReference type="STRING" id="254406.SAMN04488042_101223"/>
<dbReference type="InterPro" id="IPR003203">
    <property type="entry name" value="CobU/CobP"/>
</dbReference>
<name>A0A1I4HQN0_9RHOB</name>
<dbReference type="CDD" id="cd00544">
    <property type="entry name" value="CobU"/>
    <property type="match status" value="1"/>
</dbReference>
<evidence type="ECO:0000313" key="18">
    <source>
        <dbReference type="Proteomes" id="UP000199144"/>
    </source>
</evidence>
<organism evidence="17 18">
    <name type="scientific">Shimia aestuarii</name>
    <dbReference type="NCBI Taxonomy" id="254406"/>
    <lineage>
        <taxon>Bacteria</taxon>
        <taxon>Pseudomonadati</taxon>
        <taxon>Pseudomonadota</taxon>
        <taxon>Alphaproteobacteria</taxon>
        <taxon>Rhodobacterales</taxon>
        <taxon>Roseobacteraceae</taxon>
    </lineage>
</organism>
<dbReference type="AlphaFoldDB" id="A0A1I4HQN0"/>
<reference evidence="17 18" key="1">
    <citation type="submission" date="2016-10" db="EMBL/GenBank/DDBJ databases">
        <authorList>
            <person name="de Groot N.N."/>
        </authorList>
    </citation>
    <scope>NUCLEOTIDE SEQUENCE [LARGE SCALE GENOMIC DNA]</scope>
    <source>
        <strain evidence="17 18">DSM 15283</strain>
    </source>
</reference>
<dbReference type="PIRSF" id="PIRSF006135">
    <property type="entry name" value="CobU"/>
    <property type="match status" value="1"/>
</dbReference>
<sequence>MLAKLSLILGGASSGKSAFAETLVVNSGAPRVYVATAQAFDDEMRNKIAAHLAMRGDQWRTVETALGAADALAEVAQDEVVLLDCATMWLSNHLLADSDLELETQSLLLALENCLGRVVVVSNEVGLDVVPDNALARRFRDAQGKLNQQIAARADLVALVVAGLPITLKGAFS</sequence>
<dbReference type="Pfam" id="PF02283">
    <property type="entry name" value="CobU"/>
    <property type="match status" value="1"/>
</dbReference>
<comment type="pathway">
    <text evidence="6 14">Cofactor biosynthesis; adenosylcobalamin biosynthesis; adenosylcobalamin from cob(II)yrinate a,c-diamide: step 5/7.</text>
</comment>